<feature type="transmembrane region" description="Helical" evidence="1">
    <location>
        <begin position="198"/>
        <end position="215"/>
    </location>
</feature>
<accession>A0ABT7UK90</accession>
<feature type="transmembrane region" description="Helical" evidence="1">
    <location>
        <begin position="54"/>
        <end position="73"/>
    </location>
</feature>
<dbReference type="Proteomes" id="UP001529275">
    <property type="component" value="Unassembled WGS sequence"/>
</dbReference>
<dbReference type="EMBL" id="JAUDCK010000040">
    <property type="protein sequence ID" value="MDM8196567.1"/>
    <property type="molecule type" value="Genomic_DNA"/>
</dbReference>
<keyword evidence="1" id="KW-1133">Transmembrane helix</keyword>
<dbReference type="InterPro" id="IPR003675">
    <property type="entry name" value="Rce1/LyrA-like_dom"/>
</dbReference>
<feature type="transmembrane region" description="Helical" evidence="1">
    <location>
        <begin position="93"/>
        <end position="117"/>
    </location>
</feature>
<keyword evidence="4" id="KW-1185">Reference proteome</keyword>
<keyword evidence="1" id="KW-0812">Transmembrane</keyword>
<dbReference type="Pfam" id="PF02517">
    <property type="entry name" value="Rce1-like"/>
    <property type="match status" value="1"/>
</dbReference>
<dbReference type="InterPro" id="IPR052710">
    <property type="entry name" value="CAAX_protease"/>
</dbReference>
<feature type="transmembrane region" description="Helical" evidence="1">
    <location>
        <begin position="129"/>
        <end position="152"/>
    </location>
</feature>
<proteinExistence type="predicted"/>
<protein>
    <submittedName>
        <fullName evidence="3">Type II CAAX endopeptidase family protein</fullName>
    </submittedName>
</protein>
<feature type="domain" description="CAAX prenyl protease 2/Lysostaphin resistance protein A-like" evidence="2">
    <location>
        <begin position="137"/>
        <end position="234"/>
    </location>
</feature>
<comment type="caution">
    <text evidence="3">The sequence shown here is derived from an EMBL/GenBank/DDBJ whole genome shotgun (WGS) entry which is preliminary data.</text>
</comment>
<dbReference type="PANTHER" id="PTHR36435:SF1">
    <property type="entry name" value="CAAX AMINO TERMINAL PROTEASE FAMILY PROTEIN"/>
    <property type="match status" value="1"/>
</dbReference>
<evidence type="ECO:0000256" key="1">
    <source>
        <dbReference type="SAM" id="Phobius"/>
    </source>
</evidence>
<feature type="transmembrane region" description="Helical" evidence="1">
    <location>
        <begin position="172"/>
        <end position="191"/>
    </location>
</feature>
<evidence type="ECO:0000259" key="2">
    <source>
        <dbReference type="Pfam" id="PF02517"/>
    </source>
</evidence>
<reference evidence="4" key="1">
    <citation type="submission" date="2023-06" db="EMBL/GenBank/DDBJ databases">
        <title>Identification and characterization of horizontal gene transfer across gut microbiota members of farm animals based on homology search.</title>
        <authorList>
            <person name="Zeman M."/>
            <person name="Kubasova T."/>
            <person name="Jahodarova E."/>
            <person name="Nykrynova M."/>
            <person name="Rychlik I."/>
        </authorList>
    </citation>
    <scope>NUCLEOTIDE SEQUENCE [LARGE SCALE GENOMIC DNA]</scope>
    <source>
        <strain evidence="4">ET341</strain>
    </source>
</reference>
<organism evidence="3 4">
    <name type="scientific">Massilimicrobiota timonensis</name>
    <dbReference type="NCBI Taxonomy" id="1776392"/>
    <lineage>
        <taxon>Bacteria</taxon>
        <taxon>Bacillati</taxon>
        <taxon>Bacillota</taxon>
        <taxon>Erysipelotrichia</taxon>
        <taxon>Erysipelotrichales</taxon>
        <taxon>Erysipelotrichaceae</taxon>
        <taxon>Massilimicrobiota</taxon>
    </lineage>
</organism>
<keyword evidence="1" id="KW-0472">Membrane</keyword>
<gene>
    <name evidence="3" type="ORF">QUV98_09595</name>
</gene>
<sequence length="241" mass="27876">MFNQHFSRRVPTQVKWMFILVILPLYMYCGSLILSALFKFIILQFHIQFDYNQLNAYLNLIFDLILLVLAGWLLKDSMIEQFKDFKKNIKNNLFYGCIVGVLLIYVCQIIGGLLTLALGGNQTSENQQLIESITTSYPVIMIFVSCILAPIVEEMLFRGIVFGWIYEWNPKMAHLISAFIFGFIHIMSAVFAGNLLEWVQIFSYGLMGFALSYLYEKQNNIYVPILSHMMNNIISMCLVLL</sequence>
<evidence type="ECO:0000313" key="4">
    <source>
        <dbReference type="Proteomes" id="UP001529275"/>
    </source>
</evidence>
<feature type="transmembrane region" description="Helical" evidence="1">
    <location>
        <begin position="16"/>
        <end position="42"/>
    </location>
</feature>
<name>A0ABT7UK90_9FIRM</name>
<evidence type="ECO:0000313" key="3">
    <source>
        <dbReference type="EMBL" id="MDM8196567.1"/>
    </source>
</evidence>
<dbReference type="RefSeq" id="WP_087245442.1">
    <property type="nucleotide sequence ID" value="NZ_JAUDCK010000040.1"/>
</dbReference>
<dbReference type="PANTHER" id="PTHR36435">
    <property type="entry name" value="SLR1288 PROTEIN"/>
    <property type="match status" value="1"/>
</dbReference>